<gene>
    <name evidence="1" type="ordered locus">TEPIRE1_1021</name>
</gene>
<dbReference type="PATRIC" id="fig|1209989.3.peg.1125"/>
<dbReference type="KEGG" id="tae:TepiRe1_1021"/>
<dbReference type="OrthoDB" id="9775203at2"/>
<organism evidence="1 2">
    <name type="scientific">Tepidanaerobacter acetatoxydans (strain DSM 21804 / JCM 16047 / Re1)</name>
    <dbReference type="NCBI Taxonomy" id="1209989"/>
    <lineage>
        <taxon>Bacteria</taxon>
        <taxon>Bacillati</taxon>
        <taxon>Bacillota</taxon>
        <taxon>Clostridia</taxon>
        <taxon>Thermosediminibacterales</taxon>
        <taxon>Tepidanaerobacteraceae</taxon>
        <taxon>Tepidanaerobacter</taxon>
    </lineage>
</organism>
<dbReference type="eggNOG" id="COG2963">
    <property type="taxonomic scope" value="Bacteria"/>
</dbReference>
<dbReference type="HOGENOM" id="CLU_2971992_0_0_9"/>
<dbReference type="InterPro" id="IPR002514">
    <property type="entry name" value="Transposase_8"/>
</dbReference>
<sequence>MNKNGKRYSDEFKADAMSLVKEGRSISSVAKDLGISYQSLRNWLNASRQKQDPEASRILELEA</sequence>
<proteinExistence type="predicted"/>
<dbReference type="RefSeq" id="WP_013778020.1">
    <property type="nucleotide sequence ID" value="NC_015519.1"/>
</dbReference>
<dbReference type="GO" id="GO:0003677">
    <property type="term" value="F:DNA binding"/>
    <property type="evidence" value="ECO:0007669"/>
    <property type="project" value="InterPro"/>
</dbReference>
<dbReference type="EMBL" id="HF563609">
    <property type="protein sequence ID" value="CCP25740.1"/>
    <property type="molecule type" value="Genomic_DNA"/>
</dbReference>
<dbReference type="SUPFAM" id="SSF46689">
    <property type="entry name" value="Homeodomain-like"/>
    <property type="match status" value="1"/>
</dbReference>
<reference evidence="2" key="1">
    <citation type="journal article" date="2013" name="Genome Announc.">
        <title>First genome sequence of a syntrophic acetate-oxidizing bacterium, Tepidanaerobacter acetatoxydans strain Re1.</title>
        <authorList>
            <person name="Manzoor S."/>
            <person name="Bongcam-Rudloff E."/>
            <person name="Schnurer A."/>
            <person name="Muller B."/>
        </authorList>
    </citation>
    <scope>NUCLEOTIDE SEQUENCE [LARGE SCALE GENOMIC DNA]</scope>
    <source>
        <strain evidence="2">Re1</strain>
    </source>
</reference>
<dbReference type="GO" id="GO:0004803">
    <property type="term" value="F:transposase activity"/>
    <property type="evidence" value="ECO:0007669"/>
    <property type="project" value="InterPro"/>
</dbReference>
<name>F4LR83_TEPAE</name>
<dbReference type="AlphaFoldDB" id="F4LR83"/>
<accession>L0RXP0</accession>
<evidence type="ECO:0000313" key="2">
    <source>
        <dbReference type="Proteomes" id="UP000010802"/>
    </source>
</evidence>
<evidence type="ECO:0000313" key="1">
    <source>
        <dbReference type="EMBL" id="CCP25740.1"/>
    </source>
</evidence>
<dbReference type="KEGG" id="tep:TepRe1_0936"/>
<accession>F4LR83</accession>
<dbReference type="InterPro" id="IPR009057">
    <property type="entry name" value="Homeodomain-like_sf"/>
</dbReference>
<dbReference type="Proteomes" id="UP000010802">
    <property type="component" value="Chromosome"/>
</dbReference>
<dbReference type="GO" id="GO:0006313">
    <property type="term" value="P:DNA transposition"/>
    <property type="evidence" value="ECO:0007669"/>
    <property type="project" value="InterPro"/>
</dbReference>
<dbReference type="Gene3D" id="1.10.10.60">
    <property type="entry name" value="Homeodomain-like"/>
    <property type="match status" value="1"/>
</dbReference>
<dbReference type="Pfam" id="PF01527">
    <property type="entry name" value="HTH_Tnp_1"/>
    <property type="match status" value="1"/>
</dbReference>
<keyword evidence="2" id="KW-1185">Reference proteome</keyword>
<protein>
    <submittedName>
        <fullName evidence="1">Transposase</fullName>
    </submittedName>
</protein>